<keyword evidence="3" id="KW-1185">Reference proteome</keyword>
<feature type="transmembrane region" description="Helical" evidence="1">
    <location>
        <begin position="265"/>
        <end position="285"/>
    </location>
</feature>
<sequence>MLAIKHRNMAGINVASCLGASGGDRSLYWPALLVISLTVNFMVVVYLCITASLAAIGRRMRALYGKKRTIHEAGTVMDNMTTKHRQHVAMLFTEALVTLLLFSGAIYLLVDGAIANGFMTNDMAGCRLVTATTVLFSVAIGRLGVALVADIRRIRSSDKLEMTSQSARQLLEHGLMLIVFVTMTPSTDALLTRTLLCVMAIDHNVVNFGLLLEKSGADRSDMLVRAVDVISCFMSLAFRGVLPFVSLLVSVLVFPTAIMDMEVKAIAIVIACAIVYTCYNIYVILTSMIRLWLTCSVPQPVSESPEVGRFRANNELAVNRKSAPIDLHLNKLNLADTYRGSCGCTATGNNRGMARQHAKLYDAILSRINFAPKCRSCPAPGDVSPEAADAYAATTNLKNDSEYSEKQNCDVSIVAEKNSATRKTCGKISNLEKRLTFLDTIDEETESVTN</sequence>
<keyword evidence="1" id="KW-1133">Transmembrane helix</keyword>
<comment type="caution">
    <text evidence="2">The sequence shown here is derived from an EMBL/GenBank/DDBJ whole genome shotgun (WGS) entry which is preliminary data.</text>
</comment>
<dbReference type="Proteomes" id="UP001208570">
    <property type="component" value="Unassembled WGS sequence"/>
</dbReference>
<name>A0AAD9NE32_9ANNE</name>
<feature type="transmembrane region" description="Helical" evidence="1">
    <location>
        <begin position="32"/>
        <end position="57"/>
    </location>
</feature>
<feature type="transmembrane region" description="Helical" evidence="1">
    <location>
        <begin position="128"/>
        <end position="149"/>
    </location>
</feature>
<evidence type="ECO:0000256" key="1">
    <source>
        <dbReference type="SAM" id="Phobius"/>
    </source>
</evidence>
<evidence type="ECO:0000313" key="3">
    <source>
        <dbReference type="Proteomes" id="UP001208570"/>
    </source>
</evidence>
<dbReference type="EMBL" id="JAODUP010000053">
    <property type="protein sequence ID" value="KAK2165203.1"/>
    <property type="molecule type" value="Genomic_DNA"/>
</dbReference>
<keyword evidence="1" id="KW-0812">Transmembrane</keyword>
<reference evidence="2" key="1">
    <citation type="journal article" date="2023" name="Mol. Biol. Evol.">
        <title>Third-Generation Sequencing Reveals the Adaptive Role of the Epigenome in Three Deep-Sea Polychaetes.</title>
        <authorList>
            <person name="Perez M."/>
            <person name="Aroh O."/>
            <person name="Sun Y."/>
            <person name="Lan Y."/>
            <person name="Juniper S.K."/>
            <person name="Young C.R."/>
            <person name="Angers B."/>
            <person name="Qian P.Y."/>
        </authorList>
    </citation>
    <scope>NUCLEOTIDE SEQUENCE</scope>
    <source>
        <strain evidence="2">P08H-3</strain>
    </source>
</reference>
<feature type="transmembrane region" description="Helical" evidence="1">
    <location>
        <begin position="88"/>
        <end position="108"/>
    </location>
</feature>
<gene>
    <name evidence="2" type="ORF">LSH36_53g01031</name>
</gene>
<feature type="transmembrane region" description="Helical" evidence="1">
    <location>
        <begin position="170"/>
        <end position="187"/>
    </location>
</feature>
<feature type="transmembrane region" description="Helical" evidence="1">
    <location>
        <begin position="233"/>
        <end position="259"/>
    </location>
</feature>
<keyword evidence="1" id="KW-0472">Membrane</keyword>
<evidence type="ECO:0000313" key="2">
    <source>
        <dbReference type="EMBL" id="KAK2165203.1"/>
    </source>
</evidence>
<proteinExistence type="predicted"/>
<protein>
    <submittedName>
        <fullName evidence="2">Uncharacterized protein</fullName>
    </submittedName>
</protein>
<dbReference type="AlphaFoldDB" id="A0AAD9NE32"/>
<accession>A0AAD9NE32</accession>
<organism evidence="2 3">
    <name type="scientific">Paralvinella palmiformis</name>
    <dbReference type="NCBI Taxonomy" id="53620"/>
    <lineage>
        <taxon>Eukaryota</taxon>
        <taxon>Metazoa</taxon>
        <taxon>Spiralia</taxon>
        <taxon>Lophotrochozoa</taxon>
        <taxon>Annelida</taxon>
        <taxon>Polychaeta</taxon>
        <taxon>Sedentaria</taxon>
        <taxon>Canalipalpata</taxon>
        <taxon>Terebellida</taxon>
        <taxon>Terebelliformia</taxon>
        <taxon>Alvinellidae</taxon>
        <taxon>Paralvinella</taxon>
    </lineage>
</organism>